<evidence type="ECO:0000256" key="1">
    <source>
        <dbReference type="SAM" id="MobiDB-lite"/>
    </source>
</evidence>
<feature type="compositionally biased region" description="Basic and acidic residues" evidence="1">
    <location>
        <begin position="9"/>
        <end position="20"/>
    </location>
</feature>
<evidence type="ECO:0000313" key="2">
    <source>
        <dbReference type="EMBL" id="TNN86816.1"/>
    </source>
</evidence>
<dbReference type="EMBL" id="SRLO01000013">
    <property type="protein sequence ID" value="TNN86816.1"/>
    <property type="molecule type" value="Genomic_DNA"/>
</dbReference>
<organism evidence="2 3">
    <name type="scientific">Liparis tanakae</name>
    <name type="common">Tanaka's snailfish</name>
    <dbReference type="NCBI Taxonomy" id="230148"/>
    <lineage>
        <taxon>Eukaryota</taxon>
        <taxon>Metazoa</taxon>
        <taxon>Chordata</taxon>
        <taxon>Craniata</taxon>
        <taxon>Vertebrata</taxon>
        <taxon>Euteleostomi</taxon>
        <taxon>Actinopterygii</taxon>
        <taxon>Neopterygii</taxon>
        <taxon>Teleostei</taxon>
        <taxon>Neoteleostei</taxon>
        <taxon>Acanthomorphata</taxon>
        <taxon>Eupercaria</taxon>
        <taxon>Perciformes</taxon>
        <taxon>Cottioidei</taxon>
        <taxon>Cottales</taxon>
        <taxon>Liparidae</taxon>
        <taxon>Liparis</taxon>
    </lineage>
</organism>
<evidence type="ECO:0000313" key="3">
    <source>
        <dbReference type="Proteomes" id="UP000314294"/>
    </source>
</evidence>
<feature type="region of interest" description="Disordered" evidence="1">
    <location>
        <begin position="1"/>
        <end position="24"/>
    </location>
</feature>
<accession>A0A4Z2J9B4</accession>
<protein>
    <submittedName>
        <fullName evidence="2">Uncharacterized protein</fullName>
    </submittedName>
</protein>
<gene>
    <name evidence="2" type="ORF">EYF80_002999</name>
</gene>
<keyword evidence="3" id="KW-1185">Reference proteome</keyword>
<name>A0A4Z2J9B4_9TELE</name>
<comment type="caution">
    <text evidence="2">The sequence shown here is derived from an EMBL/GenBank/DDBJ whole genome shotgun (WGS) entry which is preliminary data.</text>
</comment>
<sequence length="86" mass="9435">MAPGQISCSERETHAMDSNRTRSPRASYFSRSKIVDVGVWLFCGGRAAAGVSPYGERRREDRRGSARAGVLWSVTCVYVNDAALHS</sequence>
<proteinExistence type="predicted"/>
<dbReference type="Proteomes" id="UP000314294">
    <property type="component" value="Unassembled WGS sequence"/>
</dbReference>
<dbReference type="AlphaFoldDB" id="A0A4Z2J9B4"/>
<reference evidence="2 3" key="1">
    <citation type="submission" date="2019-03" db="EMBL/GenBank/DDBJ databases">
        <title>First draft genome of Liparis tanakae, snailfish: a comprehensive survey of snailfish specific genes.</title>
        <authorList>
            <person name="Kim W."/>
            <person name="Song I."/>
            <person name="Jeong J.-H."/>
            <person name="Kim D."/>
            <person name="Kim S."/>
            <person name="Ryu S."/>
            <person name="Song J.Y."/>
            <person name="Lee S.K."/>
        </authorList>
    </citation>
    <scope>NUCLEOTIDE SEQUENCE [LARGE SCALE GENOMIC DNA]</scope>
    <source>
        <tissue evidence="2">Muscle</tissue>
    </source>
</reference>